<organism evidence="2 3">
    <name type="scientific">Ancylostoma ceylanicum</name>
    <dbReference type="NCBI Taxonomy" id="53326"/>
    <lineage>
        <taxon>Eukaryota</taxon>
        <taxon>Metazoa</taxon>
        <taxon>Ecdysozoa</taxon>
        <taxon>Nematoda</taxon>
        <taxon>Chromadorea</taxon>
        <taxon>Rhabditida</taxon>
        <taxon>Rhabditina</taxon>
        <taxon>Rhabditomorpha</taxon>
        <taxon>Strongyloidea</taxon>
        <taxon>Ancylostomatidae</taxon>
        <taxon>Ancylostomatinae</taxon>
        <taxon>Ancylostoma</taxon>
    </lineage>
</organism>
<keyword evidence="3" id="KW-1185">Reference proteome</keyword>
<sequence length="113" mass="11565">MATNCFLLVVLLVIQRSHASFPHEGIEEVAPIAVATQPIPEVEAAPIHAVPAVAKAEYAVPAPVVAPAPAVAPAPIIAHAAPQPIVVQAQPVVQPAPVPVPYPVVRYGAMGLT</sequence>
<evidence type="ECO:0000313" key="3">
    <source>
        <dbReference type="Proteomes" id="UP000024635"/>
    </source>
</evidence>
<gene>
    <name evidence="2" type="primary">Acey_s0181.g873</name>
    <name evidence="2" type="ORF">Y032_0181g873</name>
</gene>
<dbReference type="EMBL" id="JARK01001517">
    <property type="protein sequence ID" value="EYB93554.1"/>
    <property type="molecule type" value="Genomic_DNA"/>
</dbReference>
<proteinExistence type="predicted"/>
<feature type="signal peptide" evidence="1">
    <location>
        <begin position="1"/>
        <end position="19"/>
    </location>
</feature>
<comment type="caution">
    <text evidence="2">The sequence shown here is derived from an EMBL/GenBank/DDBJ whole genome shotgun (WGS) entry which is preliminary data.</text>
</comment>
<feature type="chain" id="PRO_5001489999" evidence="1">
    <location>
        <begin position="20"/>
        <end position="113"/>
    </location>
</feature>
<protein>
    <submittedName>
        <fullName evidence="2">Uncharacterized protein</fullName>
    </submittedName>
</protein>
<dbReference type="OrthoDB" id="5910895at2759"/>
<reference evidence="3" key="1">
    <citation type="journal article" date="2015" name="Nat. Genet.">
        <title>The genome and transcriptome of the zoonotic hookworm Ancylostoma ceylanicum identify infection-specific gene families.</title>
        <authorList>
            <person name="Schwarz E.M."/>
            <person name="Hu Y."/>
            <person name="Antoshechkin I."/>
            <person name="Miller M.M."/>
            <person name="Sternberg P.W."/>
            <person name="Aroian R.V."/>
        </authorList>
    </citation>
    <scope>NUCLEOTIDE SEQUENCE</scope>
    <source>
        <strain evidence="3">HY135</strain>
    </source>
</reference>
<evidence type="ECO:0000313" key="2">
    <source>
        <dbReference type="EMBL" id="EYB93554.1"/>
    </source>
</evidence>
<dbReference type="AlphaFoldDB" id="A0A016STC5"/>
<name>A0A016STC5_9BILA</name>
<evidence type="ECO:0000256" key="1">
    <source>
        <dbReference type="SAM" id="SignalP"/>
    </source>
</evidence>
<keyword evidence="1" id="KW-0732">Signal</keyword>
<dbReference type="Proteomes" id="UP000024635">
    <property type="component" value="Unassembled WGS sequence"/>
</dbReference>
<accession>A0A016STC5</accession>